<evidence type="ECO:0000259" key="3">
    <source>
        <dbReference type="PROSITE" id="PS51194"/>
    </source>
</evidence>
<evidence type="ECO:0000313" key="5">
    <source>
        <dbReference type="Proteomes" id="UP000523795"/>
    </source>
</evidence>
<dbReference type="EMBL" id="JAAZSR010000125">
    <property type="protein sequence ID" value="NKX50775.1"/>
    <property type="molecule type" value="Genomic_DNA"/>
</dbReference>
<dbReference type="PROSITE" id="PS51194">
    <property type="entry name" value="HELICASE_CTER"/>
    <property type="match status" value="1"/>
</dbReference>
<sequence length="159" mass="17529">EARLEQIIVDFWEKRFDVLVCTTIIETGLDISNANTLIVDRADSYGLSQLHQLRGRVGRGRERAYAYFLYPAEKPLGEVALERLKAVAAHNELGAGMQLAMKDLEIRGAGNLLGGEQSGHIQGVGFDLYIRLVGEAVAEYRGEAEEKAAEMKIELPVNA</sequence>
<keyword evidence="5" id="KW-1185">Reference proteome</keyword>
<evidence type="ECO:0000313" key="4">
    <source>
        <dbReference type="EMBL" id="NKX50775.1"/>
    </source>
</evidence>
<dbReference type="SUPFAM" id="SSF52540">
    <property type="entry name" value="P-loop containing nucleoside triphosphate hydrolases"/>
    <property type="match status" value="1"/>
</dbReference>
<feature type="domain" description="Helicase C-terminal" evidence="3">
    <location>
        <begin position="1"/>
        <end position="105"/>
    </location>
</feature>
<dbReference type="Gene3D" id="3.40.50.300">
    <property type="entry name" value="P-loop containing nucleotide triphosphate hydrolases"/>
    <property type="match status" value="1"/>
</dbReference>
<keyword evidence="2" id="KW-0067">ATP-binding</keyword>
<dbReference type="Pfam" id="PF00271">
    <property type="entry name" value="Helicase_C"/>
    <property type="match status" value="1"/>
</dbReference>
<feature type="non-terminal residue" evidence="4">
    <location>
        <position position="159"/>
    </location>
</feature>
<dbReference type="Proteomes" id="UP000523795">
    <property type="component" value="Unassembled WGS sequence"/>
</dbReference>
<feature type="non-terminal residue" evidence="4">
    <location>
        <position position="1"/>
    </location>
</feature>
<dbReference type="InterPro" id="IPR027417">
    <property type="entry name" value="P-loop_NTPase"/>
</dbReference>
<name>A0ABX1JQ50_9MICC</name>
<proteinExistence type="predicted"/>
<evidence type="ECO:0000256" key="2">
    <source>
        <dbReference type="ARBA" id="ARBA00022806"/>
    </source>
</evidence>
<comment type="caution">
    <text evidence="4">The sequence shown here is derived from an EMBL/GenBank/DDBJ whole genome shotgun (WGS) entry which is preliminary data.</text>
</comment>
<gene>
    <name evidence="4" type="ORF">HER39_09395</name>
</gene>
<protein>
    <submittedName>
        <fullName evidence="4">Transcription-repair coupling factor</fullName>
    </submittedName>
</protein>
<accession>A0ABX1JQ50</accession>
<dbReference type="InterPro" id="IPR047112">
    <property type="entry name" value="RecG/Mfd"/>
</dbReference>
<keyword evidence="2" id="KW-0547">Nucleotide-binding</keyword>
<keyword evidence="2" id="KW-0347">Helicase</keyword>
<evidence type="ECO:0000256" key="1">
    <source>
        <dbReference type="ARBA" id="ARBA00022801"/>
    </source>
</evidence>
<dbReference type="InterPro" id="IPR001650">
    <property type="entry name" value="Helicase_C-like"/>
</dbReference>
<dbReference type="PANTHER" id="PTHR47964">
    <property type="entry name" value="ATP-DEPENDENT DNA HELICASE HOMOLOG RECG, CHLOROPLASTIC"/>
    <property type="match status" value="1"/>
</dbReference>
<keyword evidence="1" id="KW-0378">Hydrolase</keyword>
<dbReference type="PANTHER" id="PTHR47964:SF1">
    <property type="entry name" value="ATP-DEPENDENT DNA HELICASE HOMOLOG RECG, CHLOROPLASTIC"/>
    <property type="match status" value="1"/>
</dbReference>
<reference evidence="4 5" key="1">
    <citation type="submission" date="2020-04" db="EMBL/GenBank/DDBJ databases">
        <authorList>
            <person name="Liu S."/>
        </authorList>
    </citation>
    <scope>NUCLEOTIDE SEQUENCE [LARGE SCALE GENOMIC DNA]</scope>
    <source>
        <strain evidence="4 5">CGMCC 1.15091</strain>
    </source>
</reference>
<organism evidence="4 5">
    <name type="scientific">Arthrobacter deserti</name>
    <dbReference type="NCBI Taxonomy" id="1742687"/>
    <lineage>
        <taxon>Bacteria</taxon>
        <taxon>Bacillati</taxon>
        <taxon>Actinomycetota</taxon>
        <taxon>Actinomycetes</taxon>
        <taxon>Micrococcales</taxon>
        <taxon>Micrococcaceae</taxon>
        <taxon>Arthrobacter</taxon>
    </lineage>
</organism>